<evidence type="ECO:0008006" key="7">
    <source>
        <dbReference type="Google" id="ProtNLM"/>
    </source>
</evidence>
<name>I0AIC7_IGNAJ</name>
<feature type="domain" description="Golvesin/Xly CBD-like" evidence="4">
    <location>
        <begin position="391"/>
        <end position="519"/>
    </location>
</feature>
<sequence>MKKLTYILFILIHLISYPQPLQEFRAVKLTNVDSNVLFTDQNIAQGMDYLASVNVNVVLAVVWNGGYTLYPSSTMDSLFAKPVHPNFIGRDMLERVIIEAHRNGIEVYPWFEYGFAAWYSGNNPPTGEHILQTKPDWACRLSNGQIAKKNGFDWMTAIHPEVHDFMNKLITEVMQYDIDGIEFSDRIPAMPIEGGYEPYTVSLYQSEHNGQNPPTNFNDVNWKRWRANKMNQWYKNVRAMMKNSDQNLFVSTSPSIYPWSYDNYLQDVQTWLDSGICDQFIPQLYRYTFPEYLYELNQAINQAGPNNLHKLFGGILMNIGLPPNDYLISPEYLLAALQANRDRGVMGEAYFYYEGFRKNNNQLGDTLRATFYSQPALVPGRNGNIWRPKATIKNENESGVTLTGNWTNYPMQGYTGQIIRTNQTTGYASVEYNVEVPFSANFDVYAYLTPNTTWTQQARYVIYSDTDSSEIIIDQSNLNKKGWQKIGTLYLSEGTKRVMKVDNTYLGSGRYLVSDAMMIMINRKLSPDVVVTDVDNETETITNQPTEFVLEQNFPNPFNPVTKIKYSIPEVGTRLALSVKLKIYDILGKEVVTLVNEEKQAGLYEVEFDGSNLTSGVYFYQLQTGSSVQTKKMILLR</sequence>
<dbReference type="Gene3D" id="3.20.20.80">
    <property type="entry name" value="Glycosidases"/>
    <property type="match status" value="1"/>
</dbReference>
<dbReference type="PANTHER" id="PTHR43405">
    <property type="entry name" value="GLYCOSYL HYDROLASE DIGH"/>
    <property type="match status" value="1"/>
</dbReference>
<dbReference type="RefSeq" id="WP_014559889.1">
    <property type="nucleotide sequence ID" value="NC_017464.1"/>
</dbReference>
<feature type="domain" description="Glycosyl hydrolase-like 10" evidence="2">
    <location>
        <begin position="23"/>
        <end position="302"/>
    </location>
</feature>
<reference evidence="5 6" key="1">
    <citation type="journal article" date="2012" name="Front. Microbiol.">
        <title>Complete genome of Ignavibacterium album, a metabolically versatile, flagellated, facultative anaerobe from the phylum Chlorobi.</title>
        <authorList>
            <person name="Liu Z."/>
            <person name="Frigaard N.-U."/>
            <person name="Vogl K."/>
            <person name="Iino T."/>
            <person name="Ohkuma M."/>
            <person name="Overmann J."/>
            <person name="Bryant D.A."/>
        </authorList>
    </citation>
    <scope>NUCLEOTIDE SEQUENCE [LARGE SCALE GENOMIC DNA]</scope>
    <source>
        <strain evidence="6">DSM 19864 / JCM 16511 / NBRC 101810 / Mat9-16</strain>
    </source>
</reference>
<evidence type="ECO:0000259" key="3">
    <source>
        <dbReference type="Pfam" id="PF18962"/>
    </source>
</evidence>
<dbReference type="Pfam" id="PF02638">
    <property type="entry name" value="GHL10"/>
    <property type="match status" value="1"/>
</dbReference>
<evidence type="ECO:0000313" key="6">
    <source>
        <dbReference type="Proteomes" id="UP000007394"/>
    </source>
</evidence>
<dbReference type="SUPFAM" id="SSF51445">
    <property type="entry name" value="(Trans)glycosidases"/>
    <property type="match status" value="1"/>
</dbReference>
<organism evidence="5 6">
    <name type="scientific">Ignavibacterium album (strain DSM 19864 / JCM 16511 / NBRC 101810 / Mat9-16)</name>
    <dbReference type="NCBI Taxonomy" id="945713"/>
    <lineage>
        <taxon>Bacteria</taxon>
        <taxon>Pseudomonadati</taxon>
        <taxon>Ignavibacteriota</taxon>
        <taxon>Ignavibacteria</taxon>
        <taxon>Ignavibacteriales</taxon>
        <taxon>Ignavibacteriaceae</taxon>
        <taxon>Ignavibacterium</taxon>
    </lineage>
</organism>
<dbReference type="STRING" id="945713.IALB_1023"/>
<dbReference type="Gene3D" id="2.60.40.4070">
    <property type="match status" value="1"/>
</dbReference>
<dbReference type="InterPro" id="IPR003790">
    <property type="entry name" value="GHL10"/>
</dbReference>
<keyword evidence="1" id="KW-0732">Signal</keyword>
<dbReference type="InterPro" id="IPR033803">
    <property type="entry name" value="CBD-like_Golvesin-Xly"/>
</dbReference>
<accession>I0AIC7</accession>
<dbReference type="EMBL" id="CP003418">
    <property type="protein sequence ID" value="AFH48734.1"/>
    <property type="molecule type" value="Genomic_DNA"/>
</dbReference>
<dbReference type="InterPro" id="IPR052177">
    <property type="entry name" value="Divisome_Glycosyl_Hydrolase"/>
</dbReference>
<evidence type="ECO:0000259" key="2">
    <source>
        <dbReference type="Pfam" id="PF02638"/>
    </source>
</evidence>
<evidence type="ECO:0000313" key="5">
    <source>
        <dbReference type="EMBL" id="AFH48734.1"/>
    </source>
</evidence>
<dbReference type="Proteomes" id="UP000007394">
    <property type="component" value="Chromosome"/>
</dbReference>
<evidence type="ECO:0000256" key="1">
    <source>
        <dbReference type="ARBA" id="ARBA00022729"/>
    </source>
</evidence>
<dbReference type="HOGENOM" id="CLU_429477_0_0_10"/>
<dbReference type="PANTHER" id="PTHR43405:SF1">
    <property type="entry name" value="GLYCOSYL HYDROLASE DIGH"/>
    <property type="match status" value="1"/>
</dbReference>
<proteinExistence type="predicted"/>
<dbReference type="Pfam" id="PF25275">
    <property type="entry name" value="Golvesin_C"/>
    <property type="match status" value="1"/>
</dbReference>
<gene>
    <name evidence="5" type="ordered locus">IALB_1023</name>
</gene>
<dbReference type="KEGG" id="ial:IALB_1023"/>
<dbReference type="Pfam" id="PF18962">
    <property type="entry name" value="Por_Secre_tail"/>
    <property type="match status" value="1"/>
</dbReference>
<feature type="domain" description="Secretion system C-terminal sorting" evidence="3">
    <location>
        <begin position="554"/>
        <end position="634"/>
    </location>
</feature>
<dbReference type="AlphaFoldDB" id="I0AIC7"/>
<dbReference type="InterPro" id="IPR017853">
    <property type="entry name" value="GH"/>
</dbReference>
<keyword evidence="6" id="KW-1185">Reference proteome</keyword>
<dbReference type="InterPro" id="IPR026444">
    <property type="entry name" value="Secre_tail"/>
</dbReference>
<evidence type="ECO:0000259" key="4">
    <source>
        <dbReference type="Pfam" id="PF25275"/>
    </source>
</evidence>
<dbReference type="NCBIfam" id="TIGR04183">
    <property type="entry name" value="Por_Secre_tail"/>
    <property type="match status" value="1"/>
</dbReference>
<protein>
    <recommendedName>
        <fullName evidence="7">Glycosyl hydrolase-like 10 domain-containing protein</fullName>
    </recommendedName>
</protein>
<dbReference type="eggNOG" id="COG1649">
    <property type="taxonomic scope" value="Bacteria"/>
</dbReference>